<organism evidence="1 2">
    <name type="scientific">Moorena producens (strain JHB)</name>
    <dbReference type="NCBI Taxonomy" id="1454205"/>
    <lineage>
        <taxon>Bacteria</taxon>
        <taxon>Bacillati</taxon>
        <taxon>Cyanobacteriota</taxon>
        <taxon>Cyanophyceae</taxon>
        <taxon>Coleofasciculales</taxon>
        <taxon>Coleofasciculaceae</taxon>
        <taxon>Moorena</taxon>
    </lineage>
</organism>
<protein>
    <submittedName>
        <fullName evidence="1">Uncharacterized protein</fullName>
    </submittedName>
</protein>
<gene>
    <name evidence="1" type="ORF">BJP36_29045</name>
</gene>
<dbReference type="Proteomes" id="UP000176944">
    <property type="component" value="Chromosome"/>
</dbReference>
<dbReference type="Gene3D" id="3.40.50.1820">
    <property type="entry name" value="alpha/beta hydrolase"/>
    <property type="match status" value="1"/>
</dbReference>
<name>A0A1D9G794_MOOP1</name>
<proteinExistence type="predicted"/>
<dbReference type="InterPro" id="IPR029058">
    <property type="entry name" value="AB_hydrolase_fold"/>
</dbReference>
<accession>A0A1D9G794</accession>
<sequence>MSYLPQAGYQGRITLFRTSEVYRDDLGMLGEIPTDPTWGWNQFSSKTVEVEVVPGNHTTMLGEPHVMVLAEKLLIMLNKQ</sequence>
<evidence type="ECO:0000313" key="2">
    <source>
        <dbReference type="Proteomes" id="UP000176944"/>
    </source>
</evidence>
<dbReference type="EMBL" id="CP017708">
    <property type="protein sequence ID" value="AOY83365.1"/>
    <property type="molecule type" value="Genomic_DNA"/>
</dbReference>
<dbReference type="SUPFAM" id="SSF53474">
    <property type="entry name" value="alpha/beta-Hydrolases"/>
    <property type="match status" value="1"/>
</dbReference>
<dbReference type="AlphaFoldDB" id="A0A1D9G794"/>
<reference evidence="2" key="1">
    <citation type="submission" date="2016-10" db="EMBL/GenBank/DDBJ databases">
        <title>Comparative genomics uncovers the prolific and rare metabolic potential of the cyanobacterial genus Moorea.</title>
        <authorList>
            <person name="Leao T."/>
            <person name="Castelao G."/>
            <person name="Korobeynikov A."/>
            <person name="Monroe E.A."/>
            <person name="Podell S."/>
            <person name="Glukhov E."/>
            <person name="Allen E."/>
            <person name="Gerwick W.H."/>
            <person name="Gerwick L."/>
        </authorList>
    </citation>
    <scope>NUCLEOTIDE SEQUENCE [LARGE SCALE GENOMIC DNA]</scope>
    <source>
        <strain evidence="2">JHB</strain>
    </source>
</reference>
<evidence type="ECO:0000313" key="1">
    <source>
        <dbReference type="EMBL" id="AOY83365.1"/>
    </source>
</evidence>